<feature type="region of interest" description="Disordered" evidence="9">
    <location>
        <begin position="586"/>
        <end position="605"/>
    </location>
</feature>
<evidence type="ECO:0000256" key="4">
    <source>
        <dbReference type="ARBA" id="ARBA00022833"/>
    </source>
</evidence>
<evidence type="ECO:0000313" key="11">
    <source>
        <dbReference type="EMBL" id="CDS07146.1"/>
    </source>
</evidence>
<keyword evidence="6" id="KW-0804">Transcription</keyword>
<dbReference type="GO" id="GO:0000981">
    <property type="term" value="F:DNA-binding transcription factor activity, RNA polymerase II-specific"/>
    <property type="evidence" value="ECO:0007669"/>
    <property type="project" value="TreeGrafter"/>
</dbReference>
<evidence type="ECO:0000256" key="9">
    <source>
        <dbReference type="SAM" id="MobiDB-lite"/>
    </source>
</evidence>
<dbReference type="InterPro" id="IPR013088">
    <property type="entry name" value="Znf_NHR/GATA"/>
</dbReference>
<reference evidence="11" key="1">
    <citation type="journal article" date="2014" name="Genome Announc.">
        <title>De novo whole-genome sequence and genome annotation of Lichtheimia ramosa.</title>
        <authorList>
            <person name="Linde J."/>
            <person name="Schwartze V."/>
            <person name="Binder U."/>
            <person name="Lass-Florl C."/>
            <person name="Voigt K."/>
            <person name="Horn F."/>
        </authorList>
    </citation>
    <scope>NUCLEOTIDE SEQUENCE</scope>
    <source>
        <strain evidence="11">JMRC FSU:6197</strain>
    </source>
</reference>
<feature type="compositionally biased region" description="Basic and acidic residues" evidence="9">
    <location>
        <begin position="806"/>
        <end position="816"/>
    </location>
</feature>
<evidence type="ECO:0000256" key="8">
    <source>
        <dbReference type="PROSITE-ProRule" id="PRU00094"/>
    </source>
</evidence>
<feature type="region of interest" description="Disordered" evidence="9">
    <location>
        <begin position="627"/>
        <end position="695"/>
    </location>
</feature>
<feature type="region of interest" description="Disordered" evidence="9">
    <location>
        <begin position="533"/>
        <end position="571"/>
    </location>
</feature>
<gene>
    <name evidence="11" type="ORF">LRAMOSA09669</name>
</gene>
<proteinExistence type="predicted"/>
<dbReference type="PROSITE" id="PS00344">
    <property type="entry name" value="GATA_ZN_FINGER_1"/>
    <property type="match status" value="1"/>
</dbReference>
<feature type="region of interest" description="Disordered" evidence="9">
    <location>
        <begin position="38"/>
        <end position="77"/>
    </location>
</feature>
<dbReference type="FunFam" id="3.30.50.10:FF:000007">
    <property type="entry name" value="Nitrogen regulatory AreA, N-terminal"/>
    <property type="match status" value="1"/>
</dbReference>
<comment type="subcellular location">
    <subcellularLocation>
        <location evidence="1">Nucleus</location>
    </subcellularLocation>
</comment>
<feature type="region of interest" description="Disordered" evidence="9">
    <location>
        <begin position="213"/>
        <end position="284"/>
    </location>
</feature>
<dbReference type="PANTHER" id="PTHR10071:SF281">
    <property type="entry name" value="BOX A-BINDING FACTOR-RELATED"/>
    <property type="match status" value="1"/>
</dbReference>
<feature type="region of interest" description="Disordered" evidence="9">
    <location>
        <begin position="434"/>
        <end position="488"/>
    </location>
</feature>
<feature type="compositionally biased region" description="Low complexity" evidence="9">
    <location>
        <begin position="314"/>
        <end position="330"/>
    </location>
</feature>
<evidence type="ECO:0000256" key="5">
    <source>
        <dbReference type="ARBA" id="ARBA00023015"/>
    </source>
</evidence>
<feature type="domain" description="GATA-type" evidence="10">
    <location>
        <begin position="482"/>
        <end position="535"/>
    </location>
</feature>
<dbReference type="GO" id="GO:0005634">
    <property type="term" value="C:nucleus"/>
    <property type="evidence" value="ECO:0007669"/>
    <property type="project" value="UniProtKB-SubCell"/>
</dbReference>
<feature type="compositionally biased region" description="Low complexity" evidence="9">
    <location>
        <begin position="213"/>
        <end position="249"/>
    </location>
</feature>
<feature type="compositionally biased region" description="Basic and acidic residues" evidence="9">
    <location>
        <begin position="661"/>
        <end position="671"/>
    </location>
</feature>
<organism evidence="11">
    <name type="scientific">Lichtheimia ramosa</name>
    <dbReference type="NCBI Taxonomy" id="688394"/>
    <lineage>
        <taxon>Eukaryota</taxon>
        <taxon>Fungi</taxon>
        <taxon>Fungi incertae sedis</taxon>
        <taxon>Mucoromycota</taxon>
        <taxon>Mucoromycotina</taxon>
        <taxon>Mucoromycetes</taxon>
        <taxon>Mucorales</taxon>
        <taxon>Lichtheimiaceae</taxon>
        <taxon>Lichtheimia</taxon>
    </lineage>
</organism>
<feature type="region of interest" description="Disordered" evidence="9">
    <location>
        <begin position="716"/>
        <end position="735"/>
    </location>
</feature>
<evidence type="ECO:0000259" key="10">
    <source>
        <dbReference type="PROSITE" id="PS50114"/>
    </source>
</evidence>
<evidence type="ECO:0000256" key="7">
    <source>
        <dbReference type="ARBA" id="ARBA00023242"/>
    </source>
</evidence>
<dbReference type="GO" id="GO:0000122">
    <property type="term" value="P:negative regulation of transcription by RNA polymerase II"/>
    <property type="evidence" value="ECO:0007669"/>
    <property type="project" value="TreeGrafter"/>
</dbReference>
<dbReference type="PROSITE" id="PS50114">
    <property type="entry name" value="GATA_ZN_FINGER_2"/>
    <property type="match status" value="1"/>
</dbReference>
<dbReference type="EMBL" id="LK023323">
    <property type="protein sequence ID" value="CDS07146.1"/>
    <property type="molecule type" value="Genomic_DNA"/>
</dbReference>
<evidence type="ECO:0000256" key="1">
    <source>
        <dbReference type="ARBA" id="ARBA00004123"/>
    </source>
</evidence>
<keyword evidence="4" id="KW-0862">Zinc</keyword>
<evidence type="ECO:0000256" key="2">
    <source>
        <dbReference type="ARBA" id="ARBA00022723"/>
    </source>
</evidence>
<accession>A0A077WHA4</accession>
<dbReference type="PANTHER" id="PTHR10071">
    <property type="entry name" value="TRANSCRIPTION FACTOR GATA FAMILY MEMBER"/>
    <property type="match status" value="1"/>
</dbReference>
<feature type="compositionally biased region" description="Polar residues" evidence="9">
    <location>
        <begin position="586"/>
        <end position="595"/>
    </location>
</feature>
<dbReference type="InterPro" id="IPR013860">
    <property type="entry name" value="AreA_GATA"/>
</dbReference>
<keyword evidence="7" id="KW-0539">Nucleus</keyword>
<feature type="compositionally biased region" description="Low complexity" evidence="9">
    <location>
        <begin position="449"/>
        <end position="472"/>
    </location>
</feature>
<name>A0A077WHA4_9FUNG</name>
<feature type="compositionally biased region" description="Low complexity" evidence="9">
    <location>
        <begin position="630"/>
        <end position="643"/>
    </location>
</feature>
<dbReference type="AlphaFoldDB" id="A0A077WHA4"/>
<dbReference type="Pfam" id="PF00320">
    <property type="entry name" value="GATA"/>
    <property type="match status" value="1"/>
</dbReference>
<evidence type="ECO:0000256" key="6">
    <source>
        <dbReference type="ARBA" id="ARBA00023163"/>
    </source>
</evidence>
<feature type="region of interest" description="Disordered" evidence="9">
    <location>
        <begin position="311"/>
        <end position="350"/>
    </location>
</feature>
<evidence type="ECO:0000256" key="3">
    <source>
        <dbReference type="ARBA" id="ARBA00022771"/>
    </source>
</evidence>
<feature type="compositionally biased region" description="Basic and acidic residues" evidence="9">
    <location>
        <begin position="123"/>
        <end position="133"/>
    </location>
</feature>
<feature type="compositionally biased region" description="Pro residues" evidence="9">
    <location>
        <begin position="436"/>
        <end position="448"/>
    </location>
</feature>
<dbReference type="Pfam" id="PF08550">
    <property type="entry name" value="GATA_AreA"/>
    <property type="match status" value="1"/>
</dbReference>
<dbReference type="Gene3D" id="3.30.50.10">
    <property type="entry name" value="Erythroid Transcription Factor GATA-1, subunit A"/>
    <property type="match status" value="1"/>
</dbReference>
<feature type="compositionally biased region" description="Polar residues" evidence="9">
    <location>
        <begin position="340"/>
        <end position="350"/>
    </location>
</feature>
<feature type="compositionally biased region" description="Basic and acidic residues" evidence="9">
    <location>
        <begin position="473"/>
        <end position="483"/>
    </location>
</feature>
<dbReference type="InterPro" id="IPR000679">
    <property type="entry name" value="Znf_GATA"/>
</dbReference>
<keyword evidence="3 8" id="KW-0863">Zinc-finger</keyword>
<dbReference type="PRINTS" id="PR00619">
    <property type="entry name" value="GATAZNFINGER"/>
</dbReference>
<feature type="region of interest" description="Disordered" evidence="9">
    <location>
        <begin position="110"/>
        <end position="200"/>
    </location>
</feature>
<dbReference type="InterPro" id="IPR039355">
    <property type="entry name" value="Transcription_factor_GATA"/>
</dbReference>
<dbReference type="SUPFAM" id="SSF57716">
    <property type="entry name" value="Glucocorticoid receptor-like (DNA-binding domain)"/>
    <property type="match status" value="1"/>
</dbReference>
<feature type="compositionally biased region" description="Low complexity" evidence="9">
    <location>
        <begin position="543"/>
        <end position="571"/>
    </location>
</feature>
<dbReference type="GO" id="GO:0008270">
    <property type="term" value="F:zinc ion binding"/>
    <property type="evidence" value="ECO:0007669"/>
    <property type="project" value="UniProtKB-KW"/>
</dbReference>
<feature type="compositionally biased region" description="Polar residues" evidence="9">
    <location>
        <begin position="273"/>
        <end position="284"/>
    </location>
</feature>
<dbReference type="SMART" id="SM00401">
    <property type="entry name" value="ZnF_GATA"/>
    <property type="match status" value="1"/>
</dbReference>
<dbReference type="CDD" id="cd00202">
    <property type="entry name" value="ZnF_GATA"/>
    <property type="match status" value="1"/>
</dbReference>
<feature type="region of interest" description="Disordered" evidence="9">
    <location>
        <begin position="795"/>
        <end position="816"/>
    </location>
</feature>
<feature type="compositionally biased region" description="Polar residues" evidence="9">
    <location>
        <begin position="795"/>
        <end position="804"/>
    </location>
</feature>
<keyword evidence="5" id="KW-0805">Transcription regulation</keyword>
<feature type="compositionally biased region" description="Polar residues" evidence="9">
    <location>
        <begin position="134"/>
        <end position="144"/>
    </location>
</feature>
<keyword evidence="2" id="KW-0479">Metal-binding</keyword>
<feature type="compositionally biased region" description="Low complexity" evidence="9">
    <location>
        <begin position="672"/>
        <end position="695"/>
    </location>
</feature>
<protein>
    <submittedName>
        <fullName evidence="11">Putative GATA transcriptional activator AreA</fullName>
    </submittedName>
</protein>
<dbReference type="GO" id="GO:0000978">
    <property type="term" value="F:RNA polymerase II cis-regulatory region sequence-specific DNA binding"/>
    <property type="evidence" value="ECO:0007669"/>
    <property type="project" value="TreeGrafter"/>
</dbReference>
<sequence length="816" mass="86588">MDHSEKQPNLRLKSIDKPLEKELTALSPTTPSGVAATLLSDSLFPPKKPKSPNAMDHDNDSDSESSDNGSSKKDPLATQVWRLYTKAKDTLPNASRMENLTWRMMAMTLNKHKNKSSAPSTPRSEKGDEHMDTTTESLDSSGHHVSSPPAPDDSTELLSSSAPPYMIDFLSGGPPFQRSSSPGIATPRQNRHPSQQYPRNKSVFVYGSTRATSSSSSAAAPSSPSHLASPQSVTDNSGSYFSNTNNSNSITIPVDMPTDSDMEQDHHYHEPTSPFSGTSSIDTNNFLSHSMPAYHHVNSMHGQSLLLQQSHHPTTTNNNTTDINTQQTTQARSSHPVLIPTSNNADATSQHPSIDLNAAAAAVAAAAASRGIHPGAMSFEELLSMYYAGGNNATGGNGPVTSPGVETSMLSSLIAGQNPTTHSNDYTNVAASVPRPIVPQTPPPPPPMTTETAQPISSPKVNKSSSSSSASNKKSDDSSKKEGSTTVCTNCATTTTPLWRRNPEGQPLCNACGLFLKLHGVVRPLSLKTDVIKKRNRSGASSANRNGDNMNRANNSNNNNNNNNNINSNGSANAATIGKAVLQANPATSTSQGSTMGVIGKRSSGTGMINIAPNGGIKVSMQPIVTDAAPSPTTSTTSTPSRPIVFAQHRTASTKRQRRHSLSDEDKKSPSMEEYSGSSSAIMISGSMPNQSMSSSDRFRHMLLPQQSRNILPNNQQQRLPQHPPSASSAMPTVGSAPTSLSWMGMMTDNSATTTFGGSPASYNSDLSHPSLASLTPEQLQQLLLMQHAATVAANATSSPTSSMHAMDHDHQQTWS</sequence>
<dbReference type="GO" id="GO:0045944">
    <property type="term" value="P:positive regulation of transcription by RNA polymerase II"/>
    <property type="evidence" value="ECO:0007669"/>
    <property type="project" value="TreeGrafter"/>
</dbReference>
<dbReference type="OrthoDB" id="515401at2759"/>